<accession>A0A3P9NEQ3</accession>
<dbReference type="Ensembl" id="ENSPRET00000008158.1">
    <property type="protein sequence ID" value="ENSPREP00000008065.1"/>
    <property type="gene ID" value="ENSPREG00000005524.1"/>
</dbReference>
<evidence type="ECO:0000313" key="2">
    <source>
        <dbReference type="Proteomes" id="UP000242638"/>
    </source>
</evidence>
<reference evidence="1" key="2">
    <citation type="submission" date="2025-08" db="UniProtKB">
        <authorList>
            <consortium name="Ensembl"/>
        </authorList>
    </citation>
    <scope>IDENTIFICATION</scope>
    <source>
        <strain evidence="1">Guanapo</strain>
    </source>
</reference>
<reference evidence="1" key="3">
    <citation type="submission" date="2025-09" db="UniProtKB">
        <authorList>
            <consortium name="Ensembl"/>
        </authorList>
    </citation>
    <scope>IDENTIFICATION</scope>
    <source>
        <strain evidence="1">Guanapo</strain>
    </source>
</reference>
<dbReference type="Proteomes" id="UP000242638">
    <property type="component" value="Unassembled WGS sequence"/>
</dbReference>
<dbReference type="STRING" id="8081.ENSPREP00000008065"/>
<keyword evidence="2" id="KW-1185">Reference proteome</keyword>
<evidence type="ECO:0000313" key="1">
    <source>
        <dbReference type="Ensembl" id="ENSPREP00000008065.1"/>
    </source>
</evidence>
<name>A0A3P9NEQ3_POERE</name>
<dbReference type="AlphaFoldDB" id="A0A3P9NEQ3"/>
<evidence type="ECO:0008006" key="3">
    <source>
        <dbReference type="Google" id="ProtNLM"/>
    </source>
</evidence>
<reference evidence="2" key="1">
    <citation type="submission" date="2013-11" db="EMBL/GenBank/DDBJ databases">
        <title>The genomic landscape of the Guanapo guppy.</title>
        <authorList>
            <person name="Kuenstner A."/>
            <person name="Dreyer C."/>
        </authorList>
    </citation>
    <scope>NUCLEOTIDE SEQUENCE</scope>
    <source>
        <strain evidence="2">Guanapo</strain>
    </source>
</reference>
<organism evidence="1 2">
    <name type="scientific">Poecilia reticulata</name>
    <name type="common">Guppy</name>
    <name type="synonym">Acanthophacelus reticulatus</name>
    <dbReference type="NCBI Taxonomy" id="8081"/>
    <lineage>
        <taxon>Eukaryota</taxon>
        <taxon>Metazoa</taxon>
        <taxon>Chordata</taxon>
        <taxon>Craniata</taxon>
        <taxon>Vertebrata</taxon>
        <taxon>Euteleostomi</taxon>
        <taxon>Actinopterygii</taxon>
        <taxon>Neopterygii</taxon>
        <taxon>Teleostei</taxon>
        <taxon>Neoteleostei</taxon>
        <taxon>Acanthomorphata</taxon>
        <taxon>Ovalentaria</taxon>
        <taxon>Atherinomorphae</taxon>
        <taxon>Cyprinodontiformes</taxon>
        <taxon>Poeciliidae</taxon>
        <taxon>Poeciliinae</taxon>
        <taxon>Poecilia</taxon>
    </lineage>
</organism>
<dbReference type="GeneTree" id="ENSGT01120000272475"/>
<sequence>MDNEVEGFIKRVTLHILQEQDKESLEADKAEAEVFQALNSLQNNKTPGPDGFPVEYYKTFSKQLLTPLTNMIKEALENEKLPDSLETATIILLPKPDKDKCLVYPCHCPLHSGQ</sequence>
<protein>
    <recommendedName>
        <fullName evidence="3">Reverse transcriptase domain-containing protein</fullName>
    </recommendedName>
</protein>
<dbReference type="PANTHER" id="PTHR31635:SF196">
    <property type="entry name" value="REVERSE TRANSCRIPTASE DOMAIN-CONTAINING PROTEIN-RELATED"/>
    <property type="match status" value="1"/>
</dbReference>
<proteinExistence type="predicted"/>
<dbReference type="OMA" id="CESYRHT"/>
<dbReference type="PANTHER" id="PTHR31635">
    <property type="entry name" value="REVERSE TRANSCRIPTASE DOMAIN-CONTAINING PROTEIN-RELATED"/>
    <property type="match status" value="1"/>
</dbReference>